<feature type="signal peptide" evidence="2">
    <location>
        <begin position="1"/>
        <end position="27"/>
    </location>
</feature>
<organism evidence="3 4">
    <name type="scientific">Sphaerisporangium corydalis</name>
    <dbReference type="NCBI Taxonomy" id="1441875"/>
    <lineage>
        <taxon>Bacteria</taxon>
        <taxon>Bacillati</taxon>
        <taxon>Actinomycetota</taxon>
        <taxon>Actinomycetes</taxon>
        <taxon>Streptosporangiales</taxon>
        <taxon>Streptosporangiaceae</taxon>
        <taxon>Sphaerisporangium</taxon>
    </lineage>
</organism>
<evidence type="ECO:0000313" key="3">
    <source>
        <dbReference type="EMBL" id="MFC4590822.1"/>
    </source>
</evidence>
<keyword evidence="1" id="KW-1133">Transmembrane helix</keyword>
<proteinExistence type="predicted"/>
<dbReference type="EMBL" id="JBHSFN010000026">
    <property type="protein sequence ID" value="MFC4590822.1"/>
    <property type="molecule type" value="Genomic_DNA"/>
</dbReference>
<keyword evidence="4" id="KW-1185">Reference proteome</keyword>
<protein>
    <submittedName>
        <fullName evidence="3">DUF916 domain-containing protein</fullName>
    </submittedName>
</protein>
<keyword evidence="1" id="KW-0812">Transmembrane</keyword>
<evidence type="ECO:0000256" key="2">
    <source>
        <dbReference type="SAM" id="SignalP"/>
    </source>
</evidence>
<keyword evidence="2" id="KW-0732">Signal</keyword>
<dbReference type="Proteomes" id="UP001595891">
    <property type="component" value="Unassembled WGS sequence"/>
</dbReference>
<evidence type="ECO:0000256" key="1">
    <source>
        <dbReference type="SAM" id="Phobius"/>
    </source>
</evidence>
<comment type="caution">
    <text evidence="3">The sequence shown here is derived from an EMBL/GenBank/DDBJ whole genome shotgun (WGS) entry which is preliminary data.</text>
</comment>
<sequence>MRRRPSLFTSIAVVFLLQGAACAAALADGGPAGSRPGRQGSDGKIGIRLLEASSNRRDDPRALLYVVDHINPGTTISRRLEISNTSAKAQRVTMFPGAATIDHNKFVPAPHRDANELSSWISIDPSEPVVPPNGNVQVTATIAIPENASRGERYGAIWAKLASSREPGHRNAIAMINTVGIRVYLDIGPGGDSPSDFRIDRLTPGRAKGGTPVVKAMVTNTGQRAIDLVGRMWLSDGPRGMRVGPFTAQVGTTLMPGTGAPIVVTLDDWLPDGPWRVKLLMESGRVRRTVTGTLTFPQKDATWGRAARLDSLSPWMYVAAGVLATVAALALAGLVVGRRLSERYRSGAAPRR</sequence>
<gene>
    <name evidence="3" type="ORF">ACFO8L_32325</name>
</gene>
<accession>A0ABV9EMB4</accession>
<dbReference type="RefSeq" id="WP_262844302.1">
    <property type="nucleotide sequence ID" value="NZ_JANZYP010000027.1"/>
</dbReference>
<reference evidence="4" key="1">
    <citation type="journal article" date="2019" name="Int. J. Syst. Evol. Microbiol.">
        <title>The Global Catalogue of Microorganisms (GCM) 10K type strain sequencing project: providing services to taxonomists for standard genome sequencing and annotation.</title>
        <authorList>
            <consortium name="The Broad Institute Genomics Platform"/>
            <consortium name="The Broad Institute Genome Sequencing Center for Infectious Disease"/>
            <person name="Wu L."/>
            <person name="Ma J."/>
        </authorList>
    </citation>
    <scope>NUCLEOTIDE SEQUENCE [LARGE SCALE GENOMIC DNA]</scope>
    <source>
        <strain evidence="4">CCUG 49560</strain>
    </source>
</reference>
<feature type="chain" id="PRO_5045575260" evidence="2">
    <location>
        <begin position="28"/>
        <end position="352"/>
    </location>
</feature>
<name>A0ABV9EMB4_9ACTN</name>
<keyword evidence="1" id="KW-0472">Membrane</keyword>
<evidence type="ECO:0000313" key="4">
    <source>
        <dbReference type="Proteomes" id="UP001595891"/>
    </source>
</evidence>
<feature type="transmembrane region" description="Helical" evidence="1">
    <location>
        <begin position="315"/>
        <end position="336"/>
    </location>
</feature>